<organism evidence="1">
    <name type="scientific">Homalodisca liturata</name>
    <dbReference type="NCBI Taxonomy" id="320908"/>
    <lineage>
        <taxon>Eukaryota</taxon>
        <taxon>Metazoa</taxon>
        <taxon>Ecdysozoa</taxon>
        <taxon>Arthropoda</taxon>
        <taxon>Hexapoda</taxon>
        <taxon>Insecta</taxon>
        <taxon>Pterygota</taxon>
        <taxon>Neoptera</taxon>
        <taxon>Paraneoptera</taxon>
        <taxon>Hemiptera</taxon>
        <taxon>Auchenorrhyncha</taxon>
        <taxon>Membracoidea</taxon>
        <taxon>Cicadellidae</taxon>
        <taxon>Cicadellinae</taxon>
        <taxon>Proconiini</taxon>
        <taxon>Homalodisca</taxon>
    </lineage>
</organism>
<sequence length="384" mass="42616">MSVTLSLRVTCDKRKPGVKPSTVKDENITDIIAGLRLLIQDVTGGIEYLDDLQKAVDLKSQLEILRKGFSVVNVVQEEKEKVTQCYYTILVEILLSLELKSPLRSGIIRILKDDSNKELDIIQHIISKVLKSKYCTSNNSSISVVLKVANALCGCFDNFLLGVKSVGLCENETYTFITDNLAICRDILRTGVNLAQDTELCQCTHTLVRAAIHMCNVGKSTSDSQSQASNDTVTTSDRSQSQLHELALQLVDCNLLPLDTRTNCGLLVVATGRHRWLENLKVQLSSEDDIAQLCVFSGLLGSLSVKELSVPADFCSTSSQKTALELIFDSIMDIHNRNPLQPTVTLSVARVLVSLSRVLLSDSRPLHYMLPRLLLYTWEHPRVK</sequence>
<evidence type="ECO:0000313" key="1">
    <source>
        <dbReference type="EMBL" id="JAS86801.1"/>
    </source>
</evidence>
<protein>
    <submittedName>
        <fullName evidence="1">Uncharacterized protein</fullName>
    </submittedName>
</protein>
<dbReference type="AlphaFoldDB" id="A0A1B6IIR6"/>
<accession>A0A1B6IIR6</accession>
<gene>
    <name evidence="1" type="ORF">g.14835</name>
</gene>
<reference evidence="1" key="1">
    <citation type="submission" date="2015-11" db="EMBL/GenBank/DDBJ databases">
        <title>De novo transcriptome assembly of four potential Pierce s Disease insect vectors from Arizona vineyards.</title>
        <authorList>
            <person name="Tassone E.E."/>
        </authorList>
    </citation>
    <scope>NUCLEOTIDE SEQUENCE</scope>
</reference>
<proteinExistence type="predicted"/>
<name>A0A1B6IIR6_9HEMI</name>
<dbReference type="EMBL" id="GECU01020905">
    <property type="protein sequence ID" value="JAS86801.1"/>
    <property type="molecule type" value="Transcribed_RNA"/>
</dbReference>